<evidence type="ECO:0000313" key="1">
    <source>
        <dbReference type="EMBL" id="MFD1678270.1"/>
    </source>
</evidence>
<sequence length="101" mass="11172">MHAKAQTVLSIHSVFLAKVRWKRQDNYTEHFVFGSTAQHGASQSRQLGVHTEGDFRSGTLIEEISKELLDVQLTASKPREAAPRPKVCDGLPESLIPCSLS</sequence>
<reference evidence="2" key="1">
    <citation type="journal article" date="2019" name="Int. J. Syst. Evol. Microbiol.">
        <title>The Global Catalogue of Microorganisms (GCM) 10K type strain sequencing project: providing services to taxonomists for standard genome sequencing and annotation.</title>
        <authorList>
            <consortium name="The Broad Institute Genomics Platform"/>
            <consortium name="The Broad Institute Genome Sequencing Center for Infectious Disease"/>
            <person name="Wu L."/>
            <person name="Ma J."/>
        </authorList>
    </citation>
    <scope>NUCLEOTIDE SEQUENCE [LARGE SCALE GENOMIC DNA]</scope>
    <source>
        <strain evidence="2">CGMCC 1.12286</strain>
    </source>
</reference>
<dbReference type="RefSeq" id="WP_377946307.1">
    <property type="nucleotide sequence ID" value="NZ_JBHUCX010000102.1"/>
</dbReference>
<comment type="caution">
    <text evidence="1">The sequence shown here is derived from an EMBL/GenBank/DDBJ whole genome shotgun (WGS) entry which is preliminary data.</text>
</comment>
<keyword evidence="2" id="KW-1185">Reference proteome</keyword>
<proteinExistence type="predicted"/>
<gene>
    <name evidence="1" type="ORF">ACFSB2_26760</name>
</gene>
<dbReference type="EMBL" id="JBHUCX010000102">
    <property type="protein sequence ID" value="MFD1678270.1"/>
    <property type="molecule type" value="Genomic_DNA"/>
</dbReference>
<protein>
    <submittedName>
        <fullName evidence="1">Uncharacterized protein</fullName>
    </submittedName>
</protein>
<evidence type="ECO:0000313" key="2">
    <source>
        <dbReference type="Proteomes" id="UP001597079"/>
    </source>
</evidence>
<name>A0ABW4JR13_9BACL</name>
<dbReference type="Proteomes" id="UP001597079">
    <property type="component" value="Unassembled WGS sequence"/>
</dbReference>
<organism evidence="1 2">
    <name type="scientific">Alicyclobacillus fodiniaquatilis</name>
    <dbReference type="NCBI Taxonomy" id="1661150"/>
    <lineage>
        <taxon>Bacteria</taxon>
        <taxon>Bacillati</taxon>
        <taxon>Bacillota</taxon>
        <taxon>Bacilli</taxon>
        <taxon>Bacillales</taxon>
        <taxon>Alicyclobacillaceae</taxon>
        <taxon>Alicyclobacillus</taxon>
    </lineage>
</organism>
<accession>A0ABW4JR13</accession>